<dbReference type="InterPro" id="IPR011009">
    <property type="entry name" value="Kinase-like_dom_sf"/>
</dbReference>
<keyword evidence="5 6" id="KW-0067">ATP-binding</keyword>
<proteinExistence type="inferred from homology"/>
<dbReference type="Gene3D" id="3.30.200.20">
    <property type="entry name" value="Phosphorylase Kinase, domain 1"/>
    <property type="match status" value="1"/>
</dbReference>
<dbReference type="PROSITE" id="PS00107">
    <property type="entry name" value="PROTEIN_KINASE_ATP"/>
    <property type="match status" value="1"/>
</dbReference>
<evidence type="ECO:0000256" key="5">
    <source>
        <dbReference type="ARBA" id="ARBA00022840"/>
    </source>
</evidence>
<dbReference type="InterPro" id="IPR001245">
    <property type="entry name" value="Ser-Thr/Tyr_kinase_cat_dom"/>
</dbReference>
<organism evidence="9 10">
    <name type="scientific">Tanacetum coccineum</name>
    <dbReference type="NCBI Taxonomy" id="301880"/>
    <lineage>
        <taxon>Eukaryota</taxon>
        <taxon>Viridiplantae</taxon>
        <taxon>Streptophyta</taxon>
        <taxon>Embryophyta</taxon>
        <taxon>Tracheophyta</taxon>
        <taxon>Spermatophyta</taxon>
        <taxon>Magnoliopsida</taxon>
        <taxon>eudicotyledons</taxon>
        <taxon>Gunneridae</taxon>
        <taxon>Pentapetalae</taxon>
        <taxon>asterids</taxon>
        <taxon>campanulids</taxon>
        <taxon>Asterales</taxon>
        <taxon>Asteraceae</taxon>
        <taxon>Asteroideae</taxon>
        <taxon>Anthemideae</taxon>
        <taxon>Anthemidinae</taxon>
        <taxon>Tanacetum</taxon>
    </lineage>
</organism>
<keyword evidence="1 7" id="KW-0723">Serine/threonine-protein kinase</keyword>
<accession>A0ABQ5FE21</accession>
<evidence type="ECO:0000256" key="4">
    <source>
        <dbReference type="ARBA" id="ARBA00022777"/>
    </source>
</evidence>
<name>A0ABQ5FE21_9ASTR</name>
<dbReference type="PROSITE" id="PS00108">
    <property type="entry name" value="PROTEIN_KINASE_ST"/>
    <property type="match status" value="1"/>
</dbReference>
<dbReference type="Proteomes" id="UP001151760">
    <property type="component" value="Unassembled WGS sequence"/>
</dbReference>
<dbReference type="EMBL" id="BQNB010017266">
    <property type="protein sequence ID" value="GJT61185.1"/>
    <property type="molecule type" value="Genomic_DNA"/>
</dbReference>
<evidence type="ECO:0000256" key="2">
    <source>
        <dbReference type="ARBA" id="ARBA00022679"/>
    </source>
</evidence>
<keyword evidence="2" id="KW-0808">Transferase</keyword>
<comment type="caution">
    <text evidence="9">The sequence shown here is derived from an EMBL/GenBank/DDBJ whole genome shotgun (WGS) entry which is preliminary data.</text>
</comment>
<evidence type="ECO:0000313" key="10">
    <source>
        <dbReference type="Proteomes" id="UP001151760"/>
    </source>
</evidence>
<evidence type="ECO:0000256" key="3">
    <source>
        <dbReference type="ARBA" id="ARBA00022741"/>
    </source>
</evidence>
<evidence type="ECO:0000313" key="9">
    <source>
        <dbReference type="EMBL" id="GJT61185.1"/>
    </source>
</evidence>
<sequence>MKDSGYLLGDPFPSPQLTPIEIEAVEAVRANQAIEEATDDFINPYTHIPSQFYSVERVAQATTNFSKNLIVGRGRFGNVYTCVIDGIPVAVKRLTERSQHGNAEFENELNFLSTMKHVNVIRLMGYSVSHYEKIIIHYKRNLNSLRFFLHDDDRRRHLDWLRRVKIIKGIADGLSYLYNDAPVNLIHRDIKAANILLDDRMVAKIADFGTAKNVNDGKPSSPKGTVGYWDPQYYAYGRLSTKSDVYSFGVIVLEMLTGRKCVQGKGPHISSIVWSGCLEGDWMNLADASLERNTLRRQDFGRMLNIGMSCVQSDVELTPLWKTRRGLNSLPLFNLREDMWPVLSSKERCVQSHGNMTNNISGFIVLNSLTKEALSCSSRNDAIGNPACTFDQNWPQFKAQMIEEMIGQD</sequence>
<dbReference type="InterPro" id="IPR008271">
    <property type="entry name" value="Ser/Thr_kinase_AS"/>
</dbReference>
<evidence type="ECO:0000259" key="8">
    <source>
        <dbReference type="PROSITE" id="PS50011"/>
    </source>
</evidence>
<gene>
    <name evidence="9" type="ORF">Tco_1004718</name>
</gene>
<feature type="binding site" evidence="6">
    <location>
        <position position="92"/>
    </location>
    <ligand>
        <name>ATP</name>
        <dbReference type="ChEBI" id="CHEBI:30616"/>
    </ligand>
</feature>
<keyword evidence="3 6" id="KW-0547">Nucleotide-binding</keyword>
<evidence type="ECO:0000256" key="7">
    <source>
        <dbReference type="RuleBase" id="RU000304"/>
    </source>
</evidence>
<reference evidence="9" key="2">
    <citation type="submission" date="2022-01" db="EMBL/GenBank/DDBJ databases">
        <authorList>
            <person name="Yamashiro T."/>
            <person name="Shiraishi A."/>
            <person name="Satake H."/>
            <person name="Nakayama K."/>
        </authorList>
    </citation>
    <scope>NUCLEOTIDE SEQUENCE</scope>
</reference>
<dbReference type="PANTHER" id="PTHR27006:SF628">
    <property type="entry name" value="KINASE SUPERFAMILY PROTEIN ISOFORM 1"/>
    <property type="match status" value="1"/>
</dbReference>
<evidence type="ECO:0000256" key="1">
    <source>
        <dbReference type="ARBA" id="ARBA00022527"/>
    </source>
</evidence>
<dbReference type="Pfam" id="PF07714">
    <property type="entry name" value="PK_Tyr_Ser-Thr"/>
    <property type="match status" value="1"/>
</dbReference>
<reference evidence="9" key="1">
    <citation type="journal article" date="2022" name="Int. J. Mol. Sci.">
        <title>Draft Genome of Tanacetum Coccineum: Genomic Comparison of Closely Related Tanacetum-Family Plants.</title>
        <authorList>
            <person name="Yamashiro T."/>
            <person name="Shiraishi A."/>
            <person name="Nakayama K."/>
            <person name="Satake H."/>
        </authorList>
    </citation>
    <scope>NUCLEOTIDE SEQUENCE</scope>
</reference>
<comment type="similarity">
    <text evidence="7">Belongs to the protein kinase superfamily.</text>
</comment>
<dbReference type="InterPro" id="IPR000719">
    <property type="entry name" value="Prot_kinase_dom"/>
</dbReference>
<evidence type="ECO:0000256" key="6">
    <source>
        <dbReference type="PROSITE-ProRule" id="PRU10141"/>
    </source>
</evidence>
<dbReference type="SUPFAM" id="SSF56112">
    <property type="entry name" value="Protein kinase-like (PK-like)"/>
    <property type="match status" value="1"/>
</dbReference>
<dbReference type="PANTHER" id="PTHR27006">
    <property type="entry name" value="PROMASTIGOTE SURFACE ANTIGEN PROTEIN PSA"/>
    <property type="match status" value="1"/>
</dbReference>
<keyword evidence="10" id="KW-1185">Reference proteome</keyword>
<dbReference type="Gene3D" id="1.10.510.10">
    <property type="entry name" value="Transferase(Phosphotransferase) domain 1"/>
    <property type="match status" value="1"/>
</dbReference>
<feature type="domain" description="Protein kinase" evidence="8">
    <location>
        <begin position="65"/>
        <end position="311"/>
    </location>
</feature>
<dbReference type="SMART" id="SM00220">
    <property type="entry name" value="S_TKc"/>
    <property type="match status" value="1"/>
</dbReference>
<dbReference type="InterPro" id="IPR017441">
    <property type="entry name" value="Protein_kinase_ATP_BS"/>
</dbReference>
<keyword evidence="4" id="KW-0418">Kinase</keyword>
<dbReference type="PROSITE" id="PS50011">
    <property type="entry name" value="PROTEIN_KINASE_DOM"/>
    <property type="match status" value="1"/>
</dbReference>
<protein>
    <submittedName>
        <fullName evidence="9">Cysteine-rich receptor-like protein kinase 10</fullName>
    </submittedName>
</protein>